<dbReference type="Gene3D" id="3.40.50.410">
    <property type="entry name" value="von Willebrand factor, type A domain"/>
    <property type="match status" value="1"/>
</dbReference>
<dbReference type="InterPro" id="IPR002035">
    <property type="entry name" value="VWF_A"/>
</dbReference>
<dbReference type="Proteomes" id="UP000694941">
    <property type="component" value="Unplaced"/>
</dbReference>
<protein>
    <submittedName>
        <fullName evidence="4">Calcium-activated chloride channel regulator 1-like</fullName>
    </submittedName>
</protein>
<accession>A0ABM1TRE7</accession>
<proteinExistence type="predicted"/>
<keyword evidence="1" id="KW-0812">Transmembrane</keyword>
<dbReference type="GeneID" id="111089737"/>
<dbReference type="NCBIfam" id="NF041940">
    <property type="entry name" value="choice_anch_X"/>
    <property type="match status" value="1"/>
</dbReference>
<evidence type="ECO:0000313" key="4">
    <source>
        <dbReference type="RefSeq" id="XP_022258453.1"/>
    </source>
</evidence>
<sequence length="644" mass="72183">NLPSGYTPPEVSTPHFNVRRAKETDDYVILVDSSWNVQYTVGKEEVQRIINRIILEFLPDNATASLLVYSKELKSLVENIKLDEFSNRKNLVESLETELNSTNIEDGQALGKALFKITQMENREGVSVVLLTNGDEDMTPFVTSHSVKAAIVNSGIRINTLLFGSQHKNKIQDLASITGGKLFIVETKKWDFNMASLVSAAVLQALVSTSNQEEYTHQKRHSCLNLKTRGQQSSSSNNHRLWAEIGKWEIIPLSTFLQTQIILIRAYVTTKSDIFALEGWTITSKDDIPRISIFANLKDRSNVITGQKMNATVYCPGNKVQFVALRDDGLGADLSANDGVHSGHFTDFQGNGSYHVEVAVLVEDGDFVKSLLKERIQNIPEPQVITTPPKRYRNKHSLRIQRSCYAGSFYLKHNLHSSKGNSFPPSRVSDLQVTKVQQNQSTLNVTLQWTAPGGKLDTGQVAYYNFRRSFNMSTLRTNFHSADNLTKDHLVGGELEPKERGQKQSAVFQILVVPYDYQEMFISMKSLNDEKNESPTSNIVPVYFEVTPPETTTTEFIDITSTESTTSENTDASTTTTIVTTNEITEENVVGLNLPVILLVSVFGSLSLLSLILISIFVLRVRKRKLSEPIRHEPRFESPRETTP</sequence>
<gene>
    <name evidence="4" type="primary">LOC111089737</name>
</gene>
<dbReference type="RefSeq" id="XP_022258453.1">
    <property type="nucleotide sequence ID" value="XM_022402745.1"/>
</dbReference>
<feature type="domain" description="VWFA" evidence="2">
    <location>
        <begin position="26"/>
        <end position="206"/>
    </location>
</feature>
<evidence type="ECO:0000256" key="1">
    <source>
        <dbReference type="SAM" id="Phobius"/>
    </source>
</evidence>
<feature type="transmembrane region" description="Helical" evidence="1">
    <location>
        <begin position="596"/>
        <end position="619"/>
    </location>
</feature>
<keyword evidence="3" id="KW-1185">Reference proteome</keyword>
<name>A0ABM1TRE7_LIMPO</name>
<dbReference type="SUPFAM" id="SSF53300">
    <property type="entry name" value="vWA-like"/>
    <property type="match status" value="1"/>
</dbReference>
<keyword evidence="1" id="KW-0472">Membrane</keyword>
<feature type="non-terminal residue" evidence="4">
    <location>
        <position position="1"/>
    </location>
</feature>
<evidence type="ECO:0000259" key="2">
    <source>
        <dbReference type="PROSITE" id="PS50234"/>
    </source>
</evidence>
<organism evidence="3 4">
    <name type="scientific">Limulus polyphemus</name>
    <name type="common">Atlantic horseshoe crab</name>
    <dbReference type="NCBI Taxonomy" id="6850"/>
    <lineage>
        <taxon>Eukaryota</taxon>
        <taxon>Metazoa</taxon>
        <taxon>Ecdysozoa</taxon>
        <taxon>Arthropoda</taxon>
        <taxon>Chelicerata</taxon>
        <taxon>Merostomata</taxon>
        <taxon>Xiphosura</taxon>
        <taxon>Limulidae</taxon>
        <taxon>Limulus</taxon>
    </lineage>
</organism>
<dbReference type="InterPro" id="IPR036465">
    <property type="entry name" value="vWFA_dom_sf"/>
</dbReference>
<keyword evidence="1" id="KW-1133">Transmembrane helix</keyword>
<reference evidence="4" key="1">
    <citation type="submission" date="2025-08" db="UniProtKB">
        <authorList>
            <consortium name="RefSeq"/>
        </authorList>
    </citation>
    <scope>IDENTIFICATION</scope>
    <source>
        <tissue evidence="4">Muscle</tissue>
    </source>
</reference>
<dbReference type="PROSITE" id="PS50234">
    <property type="entry name" value="VWFA"/>
    <property type="match status" value="1"/>
</dbReference>
<evidence type="ECO:0000313" key="3">
    <source>
        <dbReference type="Proteomes" id="UP000694941"/>
    </source>
</evidence>